<sequence length="904" mass="99458">MSRLLPQDRGKGKEPVRDIIFQVPRSPEPLKASNGVQLGPLRRELSDESMSSDQLQSTAILPALSYSKPTHKKQVSSLALEVGTEYKPPAREKYLAVPGSGGSNRVRGQYLSLEDAIADDSQPDFRPERLYAHGGNNSSSTLNDPTPDRSSKLSPDSNGGRYPPGYSPYPATPDYELKTGETDFLKTPSPSLFPYGLPKPPKRHPFSQWFEAPKWKTLAIHTMLCLATYPFLLIFVVIAKDKTLFWTRVAVGIGCGIAGLSLGISLVRLARSHLEAAAWATVIHQSKYHDHPGVMLKDIAPLAEDPVSAYNGLELLWNRHMYPGTARKNRMHYDSRFWSIHIIFFLILVAISGLLPFIFARLVDIQTEVHSQRENYHEIAMKGDISDADLEGASNLGVAFNDTRITWTLAPYSNHGGLPPVVDFQWDASGNGSQVDTVYFSETTKSQLQPSGSGFGTFQTDAPPSLENNSSDTLSTLRAGFSPGNIVRQPRWGIRIKCEKIPDAQNNILPISTNLSLTYVFIPKDTIGTLLDYFGKPFPTNLKPATLLAGDQAWPANVNQSATYRAAAFWNNGVNHNYFSTPLYNMGKNFALYMNACKSDPLLNPPGDDDTGFVSLELVLIRLNSTFAAQGEFPVQGQTLPDINGTTTYIGYDAAVCIEMFEPWIVEVYNNTAGNPTTLKIVEKRNIVMDYNTGNTVEKRQGGEISNPNVRRELTSKRIKPVYLAAHQNSVNQMVKDNGRDSFYVPSTLGISYTTGNGPYGYTSLSTSLYAKAKAVADANNMLPYFAGTGDLVARAYPDRVVAFASIQPVYMVVTLIALLILGTVAALSVPRLPMNAPRRGFELYSWVAAFYADELVGCGKGEPAMPGEQVQAGLGQVGLPIGRRMEIEEIQQHIGDVRFRYVS</sequence>
<feature type="region of interest" description="Disordered" evidence="1">
    <location>
        <begin position="1"/>
        <end position="56"/>
    </location>
</feature>
<gene>
    <name evidence="3" type="ORF">D9756_000947</name>
</gene>
<evidence type="ECO:0000313" key="3">
    <source>
        <dbReference type="EMBL" id="KAF5364164.1"/>
    </source>
</evidence>
<comment type="caution">
    <text evidence="3">The sequence shown here is derived from an EMBL/GenBank/DDBJ whole genome shotgun (WGS) entry which is preliminary data.</text>
</comment>
<evidence type="ECO:0000256" key="1">
    <source>
        <dbReference type="SAM" id="MobiDB-lite"/>
    </source>
</evidence>
<dbReference type="Proteomes" id="UP000559027">
    <property type="component" value="Unassembled WGS sequence"/>
</dbReference>
<keyword evidence="2" id="KW-1133">Transmembrane helix</keyword>
<evidence type="ECO:0000313" key="4">
    <source>
        <dbReference type="Proteomes" id="UP000559027"/>
    </source>
</evidence>
<protein>
    <submittedName>
        <fullName evidence="3">Uncharacterized protein</fullName>
    </submittedName>
</protein>
<organism evidence="3 4">
    <name type="scientific">Leucocoprinus leucothites</name>
    <dbReference type="NCBI Taxonomy" id="201217"/>
    <lineage>
        <taxon>Eukaryota</taxon>
        <taxon>Fungi</taxon>
        <taxon>Dikarya</taxon>
        <taxon>Basidiomycota</taxon>
        <taxon>Agaricomycotina</taxon>
        <taxon>Agaricomycetes</taxon>
        <taxon>Agaricomycetidae</taxon>
        <taxon>Agaricales</taxon>
        <taxon>Agaricineae</taxon>
        <taxon>Agaricaceae</taxon>
        <taxon>Leucocoprinus</taxon>
    </lineage>
</organism>
<accession>A0A8H5LP18</accession>
<dbReference type="AlphaFoldDB" id="A0A8H5LP18"/>
<feature type="transmembrane region" description="Helical" evidence="2">
    <location>
        <begin position="337"/>
        <end position="359"/>
    </location>
</feature>
<name>A0A8H5LP18_9AGAR</name>
<keyword evidence="4" id="KW-1185">Reference proteome</keyword>
<keyword evidence="2" id="KW-0812">Transmembrane</keyword>
<dbReference type="EMBL" id="JAACJO010000001">
    <property type="protein sequence ID" value="KAF5364164.1"/>
    <property type="molecule type" value="Genomic_DNA"/>
</dbReference>
<feature type="transmembrane region" description="Helical" evidence="2">
    <location>
        <begin position="218"/>
        <end position="239"/>
    </location>
</feature>
<keyword evidence="2" id="KW-0472">Membrane</keyword>
<feature type="compositionally biased region" description="Polar residues" evidence="1">
    <location>
        <begin position="135"/>
        <end position="144"/>
    </location>
</feature>
<evidence type="ECO:0000256" key="2">
    <source>
        <dbReference type="SAM" id="Phobius"/>
    </source>
</evidence>
<feature type="transmembrane region" description="Helical" evidence="2">
    <location>
        <begin position="245"/>
        <end position="267"/>
    </location>
</feature>
<proteinExistence type="predicted"/>
<reference evidence="3 4" key="1">
    <citation type="journal article" date="2020" name="ISME J.">
        <title>Uncovering the hidden diversity of litter-decomposition mechanisms in mushroom-forming fungi.</title>
        <authorList>
            <person name="Floudas D."/>
            <person name="Bentzer J."/>
            <person name="Ahren D."/>
            <person name="Johansson T."/>
            <person name="Persson P."/>
            <person name="Tunlid A."/>
        </authorList>
    </citation>
    <scope>NUCLEOTIDE SEQUENCE [LARGE SCALE GENOMIC DNA]</scope>
    <source>
        <strain evidence="3 4">CBS 146.42</strain>
    </source>
</reference>
<feature type="compositionally biased region" description="Basic and acidic residues" evidence="1">
    <location>
        <begin position="1"/>
        <end position="17"/>
    </location>
</feature>
<feature type="region of interest" description="Disordered" evidence="1">
    <location>
        <begin position="117"/>
        <end position="173"/>
    </location>
</feature>
<dbReference type="OrthoDB" id="8191639at2759"/>
<feature type="transmembrane region" description="Helical" evidence="2">
    <location>
        <begin position="810"/>
        <end position="830"/>
    </location>
</feature>